<dbReference type="Proteomes" id="UP000238071">
    <property type="component" value="Unassembled WGS sequence"/>
</dbReference>
<evidence type="ECO:0000259" key="3">
    <source>
        <dbReference type="PROSITE" id="PS50914"/>
    </source>
</evidence>
<dbReference type="PROSITE" id="PS51257">
    <property type="entry name" value="PROKAR_LIPOPROTEIN"/>
    <property type="match status" value="1"/>
</dbReference>
<dbReference type="PROSITE" id="PS50914">
    <property type="entry name" value="BON"/>
    <property type="match status" value="1"/>
</dbReference>
<proteinExistence type="predicted"/>
<feature type="transmembrane region" description="Helical" evidence="2">
    <location>
        <begin position="12"/>
        <end position="30"/>
    </location>
</feature>
<organism evidence="4 5">
    <name type="scientific">Methylobacter tundripaludum</name>
    <dbReference type="NCBI Taxonomy" id="173365"/>
    <lineage>
        <taxon>Bacteria</taxon>
        <taxon>Pseudomonadati</taxon>
        <taxon>Pseudomonadota</taxon>
        <taxon>Gammaproteobacteria</taxon>
        <taxon>Methylococcales</taxon>
        <taxon>Methylococcaceae</taxon>
        <taxon>Methylobacter</taxon>
    </lineage>
</organism>
<dbReference type="EMBL" id="PTIY01000002">
    <property type="protein sequence ID" value="PPK73140.1"/>
    <property type="molecule type" value="Genomic_DNA"/>
</dbReference>
<dbReference type="InterPro" id="IPR014004">
    <property type="entry name" value="Transpt-assoc_nodulatn_dom_bac"/>
</dbReference>
<keyword evidence="2" id="KW-1133">Transmembrane helix</keyword>
<dbReference type="PANTHER" id="PTHR34606">
    <property type="entry name" value="BON DOMAIN-CONTAINING PROTEIN"/>
    <property type="match status" value="1"/>
</dbReference>
<feature type="coiled-coil region" evidence="1">
    <location>
        <begin position="37"/>
        <end position="79"/>
    </location>
</feature>
<reference evidence="4 5" key="1">
    <citation type="submission" date="2018-02" db="EMBL/GenBank/DDBJ databases">
        <title>Subsurface microbial communities from deep shales in Ohio and West Virginia, USA.</title>
        <authorList>
            <person name="Wrighton K."/>
        </authorList>
    </citation>
    <scope>NUCLEOTIDE SEQUENCE [LARGE SCALE GENOMIC DNA]</scope>
    <source>
        <strain evidence="4 5">OWC-G53F</strain>
    </source>
</reference>
<dbReference type="AlphaFoldDB" id="A0A2S6H6U3"/>
<dbReference type="PANTHER" id="PTHR34606:SF16">
    <property type="entry name" value="BON DOMAIN-CONTAINING PROTEIN"/>
    <property type="match status" value="1"/>
</dbReference>
<accession>A0A2S6H6U3</accession>
<dbReference type="InterPro" id="IPR007055">
    <property type="entry name" value="BON_dom"/>
</dbReference>
<keyword evidence="5" id="KW-1185">Reference proteome</keyword>
<dbReference type="Gene3D" id="1.20.120.20">
    <property type="entry name" value="Apolipoprotein"/>
    <property type="match status" value="1"/>
</dbReference>
<feature type="domain" description="BON" evidence="3">
    <location>
        <begin position="132"/>
        <end position="200"/>
    </location>
</feature>
<dbReference type="InterPro" id="IPR051686">
    <property type="entry name" value="Lipoprotein_DolP"/>
</dbReference>
<gene>
    <name evidence="4" type="ORF">B0F88_102119</name>
</gene>
<keyword evidence="1" id="KW-0175">Coiled coil</keyword>
<evidence type="ECO:0000256" key="2">
    <source>
        <dbReference type="SAM" id="Phobius"/>
    </source>
</evidence>
<evidence type="ECO:0000313" key="5">
    <source>
        <dbReference type="Proteomes" id="UP000238071"/>
    </source>
</evidence>
<sequence length="204" mass="21516">MKITNEYKQKKLAANVVVIGCLSAVLGLAGCQQEGTAEKAGQKIDRAAEKAEQKIEQATEKAETKIDAAKESLDKKADKAGEYINESTDASKGALEKAGKKLDQATEKAGENIEGAKESVVDKAETAGEYIDDSVITTEVKTAILNDPLLNASHIEVTTDKGVVKLSGTVDSEQSIGRAVEVANSQKNVKSVQTDLIVKSAPGK</sequence>
<dbReference type="SMART" id="SM00749">
    <property type="entry name" value="BON"/>
    <property type="match status" value="1"/>
</dbReference>
<keyword evidence="2" id="KW-0812">Transmembrane</keyword>
<dbReference type="Pfam" id="PF04972">
    <property type="entry name" value="BON"/>
    <property type="match status" value="1"/>
</dbReference>
<protein>
    <submittedName>
        <fullName evidence="4">Hyperosmotically inducible protein</fullName>
    </submittedName>
</protein>
<dbReference type="RefSeq" id="WP_258076540.1">
    <property type="nucleotide sequence ID" value="NZ_PTIY01000002.1"/>
</dbReference>
<name>A0A2S6H6U3_9GAMM</name>
<dbReference type="Gene3D" id="3.30.1340.30">
    <property type="match status" value="1"/>
</dbReference>
<comment type="caution">
    <text evidence="4">The sequence shown here is derived from an EMBL/GenBank/DDBJ whole genome shotgun (WGS) entry which is preliminary data.</text>
</comment>
<evidence type="ECO:0000256" key="1">
    <source>
        <dbReference type="SAM" id="Coils"/>
    </source>
</evidence>
<keyword evidence="2" id="KW-0472">Membrane</keyword>
<evidence type="ECO:0000313" key="4">
    <source>
        <dbReference type="EMBL" id="PPK73140.1"/>
    </source>
</evidence>